<dbReference type="FunFam" id="2.40.30.10:FF:000015">
    <property type="entry name" value="Translation factor GUF1, mitochondrial"/>
    <property type="match status" value="1"/>
</dbReference>
<dbReference type="CDD" id="cd16260">
    <property type="entry name" value="EF4_III"/>
    <property type="match status" value="1"/>
</dbReference>
<dbReference type="GO" id="GO:0005525">
    <property type="term" value="F:GTP binding"/>
    <property type="evidence" value="ECO:0007669"/>
    <property type="project" value="UniProtKB-UniRule"/>
</dbReference>
<dbReference type="FunFam" id="3.30.70.870:FF:000004">
    <property type="entry name" value="Translation factor GUF1, mitochondrial"/>
    <property type="match status" value="1"/>
</dbReference>
<keyword evidence="4 6" id="KW-0648">Protein biosynthesis</keyword>
<dbReference type="FunFam" id="3.30.70.240:FF:000007">
    <property type="entry name" value="Translation factor GUF1, mitochondrial"/>
    <property type="match status" value="1"/>
</dbReference>
<dbReference type="InterPro" id="IPR013842">
    <property type="entry name" value="LepA_CTD"/>
</dbReference>
<dbReference type="CDD" id="cd03709">
    <property type="entry name" value="lepA_C"/>
    <property type="match status" value="1"/>
</dbReference>
<dbReference type="InterPro" id="IPR000795">
    <property type="entry name" value="T_Tr_GTP-bd_dom"/>
</dbReference>
<dbReference type="InterPro" id="IPR038363">
    <property type="entry name" value="LepA_C_sf"/>
</dbReference>
<comment type="catalytic activity">
    <reaction evidence="6">
        <text>GTP + H2O = GDP + phosphate + H(+)</text>
        <dbReference type="Rhea" id="RHEA:19669"/>
        <dbReference type="ChEBI" id="CHEBI:15377"/>
        <dbReference type="ChEBI" id="CHEBI:15378"/>
        <dbReference type="ChEBI" id="CHEBI:37565"/>
        <dbReference type="ChEBI" id="CHEBI:43474"/>
        <dbReference type="ChEBI" id="CHEBI:58189"/>
        <dbReference type="EC" id="3.6.5.n1"/>
    </reaction>
</comment>
<dbReference type="NCBIfam" id="TIGR01393">
    <property type="entry name" value="lepA"/>
    <property type="match status" value="1"/>
</dbReference>
<dbReference type="SUPFAM" id="SSF54980">
    <property type="entry name" value="EF-G C-terminal domain-like"/>
    <property type="match status" value="2"/>
</dbReference>
<dbReference type="GO" id="GO:0043022">
    <property type="term" value="F:ribosome binding"/>
    <property type="evidence" value="ECO:0007669"/>
    <property type="project" value="UniProtKB-UniRule"/>
</dbReference>
<dbReference type="Proteomes" id="UP000702964">
    <property type="component" value="Unassembled WGS sequence"/>
</dbReference>
<dbReference type="NCBIfam" id="TIGR00231">
    <property type="entry name" value="small_GTP"/>
    <property type="match status" value="1"/>
</dbReference>
<name>A0A8J4SIA8_9STRA</name>
<dbReference type="GO" id="GO:0006412">
    <property type="term" value="P:translation"/>
    <property type="evidence" value="ECO:0007669"/>
    <property type="project" value="UniProtKB-KW"/>
</dbReference>
<comment type="similarity">
    <text evidence="1">Belongs to the TRAFAC class translation factor GTPase superfamily. Classic translation factor GTPase family. LepA subfamily.</text>
</comment>
<dbReference type="GO" id="GO:0045727">
    <property type="term" value="P:positive regulation of translation"/>
    <property type="evidence" value="ECO:0007669"/>
    <property type="project" value="UniProtKB-UniRule"/>
</dbReference>
<dbReference type="SUPFAM" id="SSF102114">
    <property type="entry name" value="Radical SAM enzymes"/>
    <property type="match status" value="1"/>
</dbReference>
<evidence type="ECO:0000256" key="6">
    <source>
        <dbReference type="HAMAP-Rule" id="MF_03137"/>
    </source>
</evidence>
<gene>
    <name evidence="8" type="ORF">G195_000474</name>
</gene>
<dbReference type="InterPro" id="IPR006297">
    <property type="entry name" value="EF-4"/>
</dbReference>
<dbReference type="InterPro" id="IPR010723">
    <property type="entry name" value="HemN_C"/>
</dbReference>
<reference evidence="8" key="2">
    <citation type="submission" date="2020-02" db="EMBL/GenBank/DDBJ databases">
        <authorList>
            <person name="Studholme D.J."/>
        </authorList>
    </citation>
    <scope>NUCLEOTIDE SEQUENCE</scope>
    <source>
        <strain evidence="8">00238/432</strain>
    </source>
</reference>
<keyword evidence="6" id="KW-0472">Membrane</keyword>
<keyword evidence="2 6" id="KW-0547">Nucleotide-binding</keyword>
<keyword evidence="6" id="KW-0999">Mitochondrion inner membrane</keyword>
<dbReference type="Gene3D" id="3.30.70.240">
    <property type="match status" value="1"/>
</dbReference>
<evidence type="ECO:0000313" key="9">
    <source>
        <dbReference type="Proteomes" id="UP000702964"/>
    </source>
</evidence>
<comment type="caution">
    <text evidence="8">The sequence shown here is derived from an EMBL/GenBank/DDBJ whole genome shotgun (WGS) entry which is preliminary data.</text>
</comment>
<accession>A0A8J4SIA8</accession>
<dbReference type="InterPro" id="IPR058240">
    <property type="entry name" value="rSAM_sf"/>
</dbReference>
<sequence length="772" mass="86598">MQEQVLDKMDLERERGITIKLQAVALTYKADDGEEYLLNLIDTPGHVDFTYEVSRSLAACEGALLVVDAAQGIEAQTLANVYLALDNNLEILPVINKIDLPSADPERVKQEVEDVIGLDTSNAVLASAKAGIGIKEILEQVVQSVPAPQGDPDQPLKALIFDSHYDPYKGVIVYVRVIDGMIKSGSKIKMMATGKSFEVIEVGAFKPRMTIVDELNVGDVGFIVAGIRHVGDTQVGDTVTDAKNPTLEPLAGYRKINPMVYCGLYPIETSDYVDLREALEKLQLNDASLSFEPETSSALGFGFRCGFLGLLHMDVIQERIEREFNIPLITTAPSVIYHVTLTNGEVMRIDNPSNYPEVGRIDYVEEPYVKADIIVPNDYVGTIMELCQNKRGEYVNMEYLDTTRVTITYEIPLSEIVYDFFDQLKSGTKGYASLDYELSGYRQSNLAKMDIVLNGEQVDALSFIVHRDRAYNRGRIVCEKLRELIPRQMFEVPIQASVGTKVVARETVKAMRKNVLAKCYGGDISRKRKLLEKQKEGKKRMKQVGNVEVPQEAFMATVEMLNESIDKALELDLPHYSIYSLKVEENTLFHTLYQKNQLPLPHEDDELQMYLLLMKRMKEAGYGQYEISNFAKPGFESRHNITYWRNEDYYGLGAGAHGYVGRERHMNIKGINPYVEASKGGLPRLDHFEISRAEAMEDYLMVGLRMLEGASSSRFSDQFGEPMEEVFAKPLGKMLNAGLLEKTPDGFRLSEQGILFGNDVFAEFIGSISLNS</sequence>
<feature type="domain" description="Tr-type G" evidence="7">
    <location>
        <begin position="1"/>
        <end position="149"/>
    </location>
</feature>
<dbReference type="EC" id="3.6.5.n1" evidence="6"/>
<dbReference type="InterPro" id="IPR005225">
    <property type="entry name" value="Small_GTP-bd"/>
</dbReference>
<dbReference type="InterPro" id="IPR035647">
    <property type="entry name" value="EFG_III/V"/>
</dbReference>
<dbReference type="InterPro" id="IPR035654">
    <property type="entry name" value="LepA_IV"/>
</dbReference>
<dbReference type="FunFam" id="3.30.70.2570:FF:000001">
    <property type="entry name" value="Translation factor GUF1, mitochondrial"/>
    <property type="match status" value="1"/>
</dbReference>
<evidence type="ECO:0000256" key="1">
    <source>
        <dbReference type="ARBA" id="ARBA00005454"/>
    </source>
</evidence>
<dbReference type="InterPro" id="IPR009000">
    <property type="entry name" value="Transl_B-barrel_sf"/>
</dbReference>
<evidence type="ECO:0000256" key="4">
    <source>
        <dbReference type="ARBA" id="ARBA00022917"/>
    </source>
</evidence>
<keyword evidence="5 6" id="KW-0342">GTP-binding</keyword>
<dbReference type="PANTHER" id="PTHR43512">
    <property type="entry name" value="TRANSLATION FACTOR GUF1-RELATED"/>
    <property type="match status" value="1"/>
</dbReference>
<dbReference type="Pfam" id="PF03144">
    <property type="entry name" value="GTP_EFTU_D2"/>
    <property type="match status" value="1"/>
</dbReference>
<dbReference type="Pfam" id="PF00679">
    <property type="entry name" value="EFG_C"/>
    <property type="match status" value="1"/>
</dbReference>
<dbReference type="PRINTS" id="PR00315">
    <property type="entry name" value="ELONGATNFCT"/>
</dbReference>
<comment type="subcellular location">
    <subcellularLocation>
        <location evidence="6">Mitochondrion inner membrane</location>
        <topology evidence="6">Peripheral membrane protein</topology>
        <orientation evidence="6">Matrix side</orientation>
    </subcellularLocation>
</comment>
<dbReference type="HAMAP" id="MF_00071">
    <property type="entry name" value="LepA"/>
    <property type="match status" value="1"/>
</dbReference>
<dbReference type="InterPro" id="IPR027417">
    <property type="entry name" value="P-loop_NTPase"/>
</dbReference>
<dbReference type="GO" id="GO:0005759">
    <property type="term" value="C:mitochondrial matrix"/>
    <property type="evidence" value="ECO:0007669"/>
    <property type="project" value="UniProtKB-UniRule"/>
</dbReference>
<dbReference type="Gene3D" id="3.30.70.2570">
    <property type="entry name" value="Elongation factor 4, C-terminal domain"/>
    <property type="match status" value="1"/>
</dbReference>
<comment type="similarity">
    <text evidence="6">Belongs to the GTP-binding elongation factor family. LepA subfamily.</text>
</comment>
<dbReference type="GO" id="GO:0005743">
    <property type="term" value="C:mitochondrial inner membrane"/>
    <property type="evidence" value="ECO:0007669"/>
    <property type="project" value="UniProtKB-SubCell"/>
</dbReference>
<protein>
    <recommendedName>
        <fullName evidence="6">Translation factor GUF1 homolog, mitochondrial</fullName>
        <ecNumber evidence="6">3.6.5.n1</ecNumber>
    </recommendedName>
    <alternativeName>
        <fullName evidence="6">Elongation factor 4 homolog</fullName>
        <shortName evidence="6">EF-4</shortName>
    </alternativeName>
    <alternativeName>
        <fullName evidence="6">GTPase GUF1 homolog</fullName>
    </alternativeName>
    <alternativeName>
        <fullName evidence="6">Ribosomal back-translocase</fullName>
    </alternativeName>
</protein>
<dbReference type="InterPro" id="IPR000640">
    <property type="entry name" value="EFG_V-like"/>
</dbReference>
<keyword evidence="3 6" id="KW-0378">Hydrolase</keyword>
<evidence type="ECO:0000313" key="8">
    <source>
        <dbReference type="EMBL" id="KAF4325816.1"/>
    </source>
</evidence>
<dbReference type="SUPFAM" id="SSF52540">
    <property type="entry name" value="P-loop containing nucleoside triphosphate hydrolases"/>
    <property type="match status" value="1"/>
</dbReference>
<organism evidence="8 9">
    <name type="scientific">Phytophthora kernoviae 00238/432</name>
    <dbReference type="NCBI Taxonomy" id="1284355"/>
    <lineage>
        <taxon>Eukaryota</taxon>
        <taxon>Sar</taxon>
        <taxon>Stramenopiles</taxon>
        <taxon>Oomycota</taxon>
        <taxon>Peronosporomycetes</taxon>
        <taxon>Peronosporales</taxon>
        <taxon>Peronosporaceae</taxon>
        <taxon>Phytophthora</taxon>
    </lineage>
</organism>
<dbReference type="Gene3D" id="3.40.50.300">
    <property type="entry name" value="P-loop containing nucleotide triphosphate hydrolases"/>
    <property type="match status" value="1"/>
</dbReference>
<reference evidence="8" key="1">
    <citation type="journal article" date="2015" name="Genom Data">
        <title>Draft genome sequences of Phytophthora kernoviae and Phytophthora ramorum lineage EU2 from Scotland.</title>
        <authorList>
            <person name="Sambles C."/>
            <person name="Schlenzig A."/>
            <person name="O'Neill P."/>
            <person name="Grant M."/>
            <person name="Studholme D.J."/>
        </authorList>
    </citation>
    <scope>NUCLEOTIDE SEQUENCE</scope>
    <source>
        <strain evidence="8">00238/432</strain>
    </source>
</reference>
<evidence type="ECO:0000256" key="3">
    <source>
        <dbReference type="ARBA" id="ARBA00022801"/>
    </source>
</evidence>
<dbReference type="Pfam" id="PF00009">
    <property type="entry name" value="GTP_EFTU"/>
    <property type="match status" value="1"/>
</dbReference>
<dbReference type="Gene3D" id="3.30.70.870">
    <property type="entry name" value="Elongation Factor G (Translational Gtpase), domain 3"/>
    <property type="match status" value="1"/>
</dbReference>
<evidence type="ECO:0000256" key="2">
    <source>
        <dbReference type="ARBA" id="ARBA00022741"/>
    </source>
</evidence>
<dbReference type="SMART" id="SM00838">
    <property type="entry name" value="EFG_C"/>
    <property type="match status" value="1"/>
</dbReference>
<comment type="caution">
    <text evidence="6">Lacks conserved residue(s) required for the propagation of feature annotation.</text>
</comment>
<dbReference type="AlphaFoldDB" id="A0A8J4SIA8"/>
<keyword evidence="6" id="KW-0496">Mitochondrion</keyword>
<feature type="binding site" evidence="6">
    <location>
        <begin position="42"/>
        <end position="46"/>
    </location>
    <ligand>
        <name>GTP</name>
        <dbReference type="ChEBI" id="CHEBI:37565"/>
    </ligand>
</feature>
<dbReference type="Pfam" id="PF06969">
    <property type="entry name" value="HemN_C"/>
    <property type="match status" value="1"/>
</dbReference>
<dbReference type="InterPro" id="IPR031157">
    <property type="entry name" value="G_TR_CS"/>
</dbReference>
<dbReference type="CDD" id="cd03699">
    <property type="entry name" value="EF4_II"/>
    <property type="match status" value="1"/>
</dbReference>
<dbReference type="SUPFAM" id="SSF50447">
    <property type="entry name" value="Translation proteins"/>
    <property type="match status" value="1"/>
</dbReference>
<dbReference type="GO" id="GO:0003924">
    <property type="term" value="F:GTPase activity"/>
    <property type="evidence" value="ECO:0007669"/>
    <property type="project" value="UniProtKB-UniRule"/>
</dbReference>
<evidence type="ECO:0000256" key="5">
    <source>
        <dbReference type="ARBA" id="ARBA00023134"/>
    </source>
</evidence>
<evidence type="ECO:0000259" key="7">
    <source>
        <dbReference type="PROSITE" id="PS51722"/>
    </source>
</evidence>
<dbReference type="EMBL" id="AOFI03000002">
    <property type="protein sequence ID" value="KAF4325816.1"/>
    <property type="molecule type" value="Genomic_DNA"/>
</dbReference>
<comment type="function">
    <text evidence="6">Promotes mitochondrial protein synthesis. May act as a fidelity factor of the translation reaction, by catalyzing a one-codon backward translocation of tRNAs on improperly translocated ribosomes. Binds to mitochondrial ribosomes in a GTP-dependent manner.</text>
</comment>
<proteinExistence type="inferred from homology"/>
<dbReference type="PANTHER" id="PTHR43512:SF4">
    <property type="entry name" value="TRANSLATION FACTOR GUF1 HOMOLOG, CHLOROPLASTIC"/>
    <property type="match status" value="1"/>
</dbReference>
<dbReference type="PROSITE" id="PS00301">
    <property type="entry name" value="G_TR_1"/>
    <property type="match status" value="1"/>
</dbReference>
<feature type="binding site" evidence="6">
    <location>
        <begin position="96"/>
        <end position="99"/>
    </location>
    <ligand>
        <name>GTP</name>
        <dbReference type="ChEBI" id="CHEBI:37565"/>
    </ligand>
</feature>
<dbReference type="CDD" id="cd01890">
    <property type="entry name" value="LepA"/>
    <property type="match status" value="1"/>
</dbReference>
<dbReference type="InterPro" id="IPR004161">
    <property type="entry name" value="EFTu-like_2"/>
</dbReference>
<dbReference type="Gene3D" id="2.40.30.10">
    <property type="entry name" value="Translation factors"/>
    <property type="match status" value="1"/>
</dbReference>
<dbReference type="Pfam" id="PF06421">
    <property type="entry name" value="LepA_C"/>
    <property type="match status" value="1"/>
</dbReference>
<dbReference type="PROSITE" id="PS51722">
    <property type="entry name" value="G_TR_2"/>
    <property type="match status" value="1"/>
</dbReference>